<dbReference type="EMBL" id="AVOT02001168">
    <property type="protein sequence ID" value="MBW0465939.1"/>
    <property type="molecule type" value="Genomic_DNA"/>
</dbReference>
<evidence type="ECO:0000256" key="1">
    <source>
        <dbReference type="SAM" id="MobiDB-lite"/>
    </source>
</evidence>
<gene>
    <name evidence="2" type="ORF">O181_005654</name>
</gene>
<proteinExistence type="predicted"/>
<organism evidence="2 3">
    <name type="scientific">Austropuccinia psidii MF-1</name>
    <dbReference type="NCBI Taxonomy" id="1389203"/>
    <lineage>
        <taxon>Eukaryota</taxon>
        <taxon>Fungi</taxon>
        <taxon>Dikarya</taxon>
        <taxon>Basidiomycota</taxon>
        <taxon>Pucciniomycotina</taxon>
        <taxon>Pucciniomycetes</taxon>
        <taxon>Pucciniales</taxon>
        <taxon>Sphaerophragmiaceae</taxon>
        <taxon>Austropuccinia</taxon>
    </lineage>
</organism>
<evidence type="ECO:0000313" key="3">
    <source>
        <dbReference type="Proteomes" id="UP000765509"/>
    </source>
</evidence>
<accession>A0A9Q3GG33</accession>
<feature type="compositionally biased region" description="Polar residues" evidence="1">
    <location>
        <begin position="38"/>
        <end position="61"/>
    </location>
</feature>
<feature type="compositionally biased region" description="Pro residues" evidence="1">
    <location>
        <begin position="62"/>
        <end position="71"/>
    </location>
</feature>
<feature type="region of interest" description="Disordered" evidence="1">
    <location>
        <begin position="35"/>
        <end position="120"/>
    </location>
</feature>
<protein>
    <submittedName>
        <fullName evidence="2">Uncharacterized protein</fullName>
    </submittedName>
</protein>
<comment type="caution">
    <text evidence="2">The sequence shown here is derived from an EMBL/GenBank/DDBJ whole genome shotgun (WGS) entry which is preliminary data.</text>
</comment>
<keyword evidence="3" id="KW-1185">Reference proteome</keyword>
<reference evidence="2" key="1">
    <citation type="submission" date="2021-03" db="EMBL/GenBank/DDBJ databases">
        <title>Draft genome sequence of rust myrtle Austropuccinia psidii MF-1, a brazilian biotype.</title>
        <authorList>
            <person name="Quecine M.C."/>
            <person name="Pachon D.M.R."/>
            <person name="Bonatelli M.L."/>
            <person name="Correr F.H."/>
            <person name="Franceschini L.M."/>
            <person name="Leite T.F."/>
            <person name="Margarido G.R.A."/>
            <person name="Almeida C.A."/>
            <person name="Ferrarezi J.A."/>
            <person name="Labate C.A."/>
        </authorList>
    </citation>
    <scope>NUCLEOTIDE SEQUENCE</scope>
    <source>
        <strain evidence="2">MF-1</strain>
    </source>
</reference>
<evidence type="ECO:0000313" key="2">
    <source>
        <dbReference type="EMBL" id="MBW0465939.1"/>
    </source>
</evidence>
<sequence>MCGCGRMNRGKRGSERAADALSTAGFPKAAAVLAAATGNPQPQSPVSALPQTATSATNLNPNPLPEAQPEPTPREELVAESDQPSTVPSNPPEAVAVDMPAEPPSEQVEAVQPSDPSQAV</sequence>
<dbReference type="AlphaFoldDB" id="A0A9Q3GG33"/>
<dbReference type="Proteomes" id="UP000765509">
    <property type="component" value="Unassembled WGS sequence"/>
</dbReference>
<name>A0A9Q3GG33_9BASI</name>